<name>A0A1I8GJY9_9PLAT</name>
<protein>
    <submittedName>
        <fullName evidence="2">TLC domain-containing protein</fullName>
    </submittedName>
</protein>
<sequence length="33" mass="3842">MIDWFIAQLILKTTQVVSVVHLSFLLHHLVIIL</sequence>
<dbReference type="Proteomes" id="UP000095280">
    <property type="component" value="Unplaced"/>
</dbReference>
<keyword evidence="1" id="KW-1185">Reference proteome</keyword>
<dbReference type="WBParaSite" id="maker-uti_cns_0002092-snap-gene-0.13-mRNA-1">
    <property type="protein sequence ID" value="maker-uti_cns_0002092-snap-gene-0.13-mRNA-1"/>
    <property type="gene ID" value="maker-uti_cns_0002092-snap-gene-0.13"/>
</dbReference>
<reference evidence="2" key="1">
    <citation type="submission" date="2016-11" db="UniProtKB">
        <authorList>
            <consortium name="WormBaseParasite"/>
        </authorList>
    </citation>
    <scope>IDENTIFICATION</scope>
</reference>
<proteinExistence type="predicted"/>
<accession>A0A1I8GJY9</accession>
<evidence type="ECO:0000313" key="1">
    <source>
        <dbReference type="Proteomes" id="UP000095280"/>
    </source>
</evidence>
<organism evidence="1 2">
    <name type="scientific">Macrostomum lignano</name>
    <dbReference type="NCBI Taxonomy" id="282301"/>
    <lineage>
        <taxon>Eukaryota</taxon>
        <taxon>Metazoa</taxon>
        <taxon>Spiralia</taxon>
        <taxon>Lophotrochozoa</taxon>
        <taxon>Platyhelminthes</taxon>
        <taxon>Rhabditophora</taxon>
        <taxon>Macrostomorpha</taxon>
        <taxon>Macrostomida</taxon>
        <taxon>Macrostomidae</taxon>
        <taxon>Macrostomum</taxon>
    </lineage>
</organism>
<dbReference type="AlphaFoldDB" id="A0A1I8GJY9"/>
<evidence type="ECO:0000313" key="2">
    <source>
        <dbReference type="WBParaSite" id="maker-uti_cns_0002092-snap-gene-0.13-mRNA-1"/>
    </source>
</evidence>